<keyword evidence="6" id="KW-1133">Transmembrane helix</keyword>
<protein>
    <recommendedName>
        <fullName evidence="8">UPAR/Ly6 domain-containing protein</fullName>
    </recommendedName>
</protein>
<keyword evidence="2" id="KW-1003">Cell membrane</keyword>
<proteinExistence type="predicted"/>
<gene>
    <name evidence="9" type="ORF">PECUL_23A046506</name>
</gene>
<dbReference type="InterPro" id="IPR051110">
    <property type="entry name" value="Ly-6/neurotoxin-like_GPI-ap"/>
</dbReference>
<dbReference type="Pfam" id="PF00087">
    <property type="entry name" value="Toxin_TOLIP"/>
    <property type="match status" value="1"/>
</dbReference>
<dbReference type="FunFam" id="2.10.60.10:FF:000003">
    <property type="entry name" value="lymphocyte antigen 6E isoform X1"/>
    <property type="match status" value="1"/>
</dbReference>
<accession>A0AAD1W781</accession>
<dbReference type="AlphaFoldDB" id="A0AAD1W781"/>
<evidence type="ECO:0000259" key="8">
    <source>
        <dbReference type="SMART" id="SM00134"/>
    </source>
</evidence>
<dbReference type="InterPro" id="IPR018363">
    <property type="entry name" value="CD59_antigen_CS"/>
</dbReference>
<keyword evidence="4 6" id="KW-0472">Membrane</keyword>
<evidence type="ECO:0000313" key="10">
    <source>
        <dbReference type="Proteomes" id="UP001295444"/>
    </source>
</evidence>
<dbReference type="InterPro" id="IPR045860">
    <property type="entry name" value="Snake_toxin-like_sf"/>
</dbReference>
<dbReference type="GO" id="GO:0005886">
    <property type="term" value="C:plasma membrane"/>
    <property type="evidence" value="ECO:0007669"/>
    <property type="project" value="UniProtKB-SubCell"/>
</dbReference>
<evidence type="ECO:0000256" key="7">
    <source>
        <dbReference type="SAM" id="SignalP"/>
    </source>
</evidence>
<evidence type="ECO:0000256" key="2">
    <source>
        <dbReference type="ARBA" id="ARBA00022475"/>
    </source>
</evidence>
<dbReference type="SUPFAM" id="SSF57302">
    <property type="entry name" value="Snake toxin-like"/>
    <property type="match status" value="1"/>
</dbReference>
<dbReference type="Proteomes" id="UP001295444">
    <property type="component" value="Chromosome 04"/>
</dbReference>
<feature type="transmembrane region" description="Helical" evidence="6">
    <location>
        <begin position="109"/>
        <end position="129"/>
    </location>
</feature>
<dbReference type="PROSITE" id="PS00983">
    <property type="entry name" value="LY6_UPAR"/>
    <property type="match status" value="1"/>
</dbReference>
<dbReference type="PANTHER" id="PTHR16983:SF10">
    <property type="entry name" value="PROTEIN QUIVER"/>
    <property type="match status" value="1"/>
</dbReference>
<dbReference type="SMART" id="SM00134">
    <property type="entry name" value="LU"/>
    <property type="match status" value="1"/>
</dbReference>
<comment type="subcellular location">
    <subcellularLocation>
        <location evidence="1">Cell membrane</location>
    </subcellularLocation>
</comment>
<keyword evidence="6" id="KW-0812">Transmembrane</keyword>
<evidence type="ECO:0000256" key="1">
    <source>
        <dbReference type="ARBA" id="ARBA00004236"/>
    </source>
</evidence>
<organism evidence="9 10">
    <name type="scientific">Pelobates cultripes</name>
    <name type="common">Western spadefoot toad</name>
    <dbReference type="NCBI Taxonomy" id="61616"/>
    <lineage>
        <taxon>Eukaryota</taxon>
        <taxon>Metazoa</taxon>
        <taxon>Chordata</taxon>
        <taxon>Craniata</taxon>
        <taxon>Vertebrata</taxon>
        <taxon>Euteleostomi</taxon>
        <taxon>Amphibia</taxon>
        <taxon>Batrachia</taxon>
        <taxon>Anura</taxon>
        <taxon>Pelobatoidea</taxon>
        <taxon>Pelobatidae</taxon>
        <taxon>Pelobates</taxon>
    </lineage>
</organism>
<keyword evidence="3 7" id="KW-0732">Signal</keyword>
<evidence type="ECO:0000256" key="6">
    <source>
        <dbReference type="SAM" id="Phobius"/>
    </source>
</evidence>
<sequence length="131" mass="13932">MKVLTITALLACVLGFGQAYQCYTCNMATNDAECMQVTNCSSPTPYCGSVVVDASFIKVVSKFCSAACVNGNQNFTVLSSTESCCQSDFCNDQSIGNNNFDFGSGASGMASNIFLIFTFAFLLSVIPTLRI</sequence>
<name>A0AAD1W781_PELCU</name>
<reference evidence="9" key="1">
    <citation type="submission" date="2022-03" db="EMBL/GenBank/DDBJ databases">
        <authorList>
            <person name="Alioto T."/>
            <person name="Alioto T."/>
            <person name="Gomez Garrido J."/>
        </authorList>
    </citation>
    <scope>NUCLEOTIDE SEQUENCE</scope>
</reference>
<feature type="signal peptide" evidence="7">
    <location>
        <begin position="1"/>
        <end position="19"/>
    </location>
</feature>
<feature type="chain" id="PRO_5042292789" description="UPAR/Ly6 domain-containing protein" evidence="7">
    <location>
        <begin position="20"/>
        <end position="131"/>
    </location>
</feature>
<keyword evidence="5" id="KW-0325">Glycoprotein</keyword>
<evidence type="ECO:0000313" key="9">
    <source>
        <dbReference type="EMBL" id="CAH2286104.1"/>
    </source>
</evidence>
<feature type="domain" description="UPAR/Ly6" evidence="8">
    <location>
        <begin position="20"/>
        <end position="103"/>
    </location>
</feature>
<evidence type="ECO:0000256" key="5">
    <source>
        <dbReference type="ARBA" id="ARBA00023180"/>
    </source>
</evidence>
<dbReference type="EMBL" id="OW240915">
    <property type="protein sequence ID" value="CAH2286104.1"/>
    <property type="molecule type" value="Genomic_DNA"/>
</dbReference>
<dbReference type="InterPro" id="IPR035076">
    <property type="entry name" value="Toxin/TOLIP"/>
</dbReference>
<dbReference type="Gene3D" id="2.10.60.10">
    <property type="entry name" value="CD59"/>
    <property type="match status" value="1"/>
</dbReference>
<dbReference type="PANTHER" id="PTHR16983">
    <property type="entry name" value="UPAR/LY6 DOMAIN-CONTAINING PROTEIN"/>
    <property type="match status" value="1"/>
</dbReference>
<evidence type="ECO:0000256" key="3">
    <source>
        <dbReference type="ARBA" id="ARBA00022729"/>
    </source>
</evidence>
<keyword evidence="10" id="KW-1185">Reference proteome</keyword>
<evidence type="ECO:0000256" key="4">
    <source>
        <dbReference type="ARBA" id="ARBA00023136"/>
    </source>
</evidence>
<dbReference type="InterPro" id="IPR016054">
    <property type="entry name" value="LY6_UPA_recep-like"/>
</dbReference>